<dbReference type="InterPro" id="IPR016032">
    <property type="entry name" value="Sig_transdc_resp-reg_C-effctor"/>
</dbReference>
<evidence type="ECO:0000256" key="3">
    <source>
        <dbReference type="SAM" id="Coils"/>
    </source>
</evidence>
<keyword evidence="1" id="KW-0805">Transcription regulation</keyword>
<gene>
    <name evidence="6" type="ORF">J2S63_001832</name>
</gene>
<dbReference type="Pfam" id="PF03704">
    <property type="entry name" value="BTAD"/>
    <property type="match status" value="1"/>
</dbReference>
<keyword evidence="7" id="KW-1185">Reference proteome</keyword>
<feature type="coiled-coil region" evidence="3">
    <location>
        <begin position="868"/>
        <end position="895"/>
    </location>
</feature>
<dbReference type="Gene3D" id="1.10.10.10">
    <property type="entry name" value="Winged helix-like DNA-binding domain superfamily/Winged helix DNA-binding domain"/>
    <property type="match status" value="1"/>
</dbReference>
<comment type="caution">
    <text evidence="6">The sequence shown here is derived from an EMBL/GenBank/DDBJ whole genome shotgun (WGS) entry which is preliminary data.</text>
</comment>
<evidence type="ECO:0000313" key="6">
    <source>
        <dbReference type="EMBL" id="MDR7362279.1"/>
    </source>
</evidence>
<organism evidence="6 7">
    <name type="scientific">Nocardioides marmoribigeumensis</name>
    <dbReference type="NCBI Taxonomy" id="433649"/>
    <lineage>
        <taxon>Bacteria</taxon>
        <taxon>Bacillati</taxon>
        <taxon>Actinomycetota</taxon>
        <taxon>Actinomycetes</taxon>
        <taxon>Propionibacteriales</taxon>
        <taxon>Nocardioidaceae</taxon>
        <taxon>Nocardioides</taxon>
    </lineage>
</organism>
<dbReference type="SUPFAM" id="SSF52540">
    <property type="entry name" value="P-loop containing nucleoside triphosphate hydrolases"/>
    <property type="match status" value="1"/>
</dbReference>
<accession>A0ABU2BW83</accession>
<dbReference type="GO" id="GO:0003677">
    <property type="term" value="F:DNA binding"/>
    <property type="evidence" value="ECO:0007669"/>
    <property type="project" value="UniProtKB-KW"/>
</dbReference>
<dbReference type="Pfam" id="PF13191">
    <property type="entry name" value="AAA_16"/>
    <property type="match status" value="1"/>
</dbReference>
<keyword evidence="3" id="KW-0175">Coiled coil</keyword>
<dbReference type="RefSeq" id="WP_310301546.1">
    <property type="nucleotide sequence ID" value="NZ_BAAAPS010000008.1"/>
</dbReference>
<protein>
    <submittedName>
        <fullName evidence="6">DNA-binding SARP family transcriptional activator</fullName>
    </submittedName>
</protein>
<dbReference type="InterPro" id="IPR051677">
    <property type="entry name" value="AfsR-DnrI-RedD_regulator"/>
</dbReference>
<evidence type="ECO:0000259" key="5">
    <source>
        <dbReference type="SMART" id="SM01043"/>
    </source>
</evidence>
<dbReference type="Proteomes" id="UP001183648">
    <property type="component" value="Unassembled WGS sequence"/>
</dbReference>
<dbReference type="SUPFAM" id="SSF48452">
    <property type="entry name" value="TPR-like"/>
    <property type="match status" value="1"/>
</dbReference>
<dbReference type="InterPro" id="IPR041664">
    <property type="entry name" value="AAA_16"/>
</dbReference>
<evidence type="ECO:0000256" key="1">
    <source>
        <dbReference type="ARBA" id="ARBA00023015"/>
    </source>
</evidence>
<keyword evidence="2" id="KW-0804">Transcription</keyword>
<dbReference type="SMART" id="SM01043">
    <property type="entry name" value="BTAD"/>
    <property type="match status" value="1"/>
</dbReference>
<dbReference type="InterPro" id="IPR036388">
    <property type="entry name" value="WH-like_DNA-bd_sf"/>
</dbReference>
<evidence type="ECO:0000313" key="7">
    <source>
        <dbReference type="Proteomes" id="UP001183648"/>
    </source>
</evidence>
<evidence type="ECO:0000256" key="4">
    <source>
        <dbReference type="SAM" id="MobiDB-lite"/>
    </source>
</evidence>
<dbReference type="InterPro" id="IPR005158">
    <property type="entry name" value="BTAD"/>
</dbReference>
<proteinExistence type="predicted"/>
<feature type="region of interest" description="Disordered" evidence="4">
    <location>
        <begin position="247"/>
        <end position="279"/>
    </location>
</feature>
<feature type="domain" description="Bacterial transcriptional activator" evidence="5">
    <location>
        <begin position="107"/>
        <end position="248"/>
    </location>
</feature>
<evidence type="ECO:0000256" key="2">
    <source>
        <dbReference type="ARBA" id="ARBA00023163"/>
    </source>
</evidence>
<dbReference type="InterPro" id="IPR011990">
    <property type="entry name" value="TPR-like_helical_dom_sf"/>
</dbReference>
<reference evidence="6 7" key="1">
    <citation type="submission" date="2023-07" db="EMBL/GenBank/DDBJ databases">
        <title>Sequencing the genomes of 1000 actinobacteria strains.</title>
        <authorList>
            <person name="Klenk H.-P."/>
        </authorList>
    </citation>
    <scope>NUCLEOTIDE SEQUENCE [LARGE SCALE GENOMIC DNA]</scope>
    <source>
        <strain evidence="6 7">DSM 19426</strain>
    </source>
</reference>
<dbReference type="PANTHER" id="PTHR35807:SF1">
    <property type="entry name" value="TRANSCRIPTIONAL REGULATOR REDD"/>
    <property type="match status" value="1"/>
</dbReference>
<dbReference type="SUPFAM" id="SSF46894">
    <property type="entry name" value="C-terminal effector domain of the bipartite response regulators"/>
    <property type="match status" value="1"/>
</dbReference>
<dbReference type="PANTHER" id="PTHR35807">
    <property type="entry name" value="TRANSCRIPTIONAL REGULATOR REDD-RELATED"/>
    <property type="match status" value="1"/>
</dbReference>
<dbReference type="InterPro" id="IPR027417">
    <property type="entry name" value="P-loop_NTPase"/>
</dbReference>
<dbReference type="Gene3D" id="1.25.40.10">
    <property type="entry name" value="Tetratricopeptide repeat domain"/>
    <property type="match status" value="1"/>
</dbReference>
<keyword evidence="6" id="KW-0238">DNA-binding</keyword>
<name>A0ABU2BW83_9ACTN</name>
<dbReference type="CDD" id="cd15831">
    <property type="entry name" value="BTAD"/>
    <property type="match status" value="1"/>
</dbReference>
<sequence>MGEQEVSGATRYRAFGGLVVQTAAGEQELRRRRERDVLAVLLAVRAPVSADRLLGEVWDSGAALGSLQAVVSRLRDTVEPRRTARGENRCLVSTSAGYAIRADVADVDTWLFEDAAGRCLASTDPAGALTLFEQGEALWTGEPYADCSPEAVVAARARLVELRAAATERAAQALLDLGRPEQVGLVLARLVEEHPFRERLFALLALAHYRCGRQSEALETLRDLRSRLADELGVDPTPEVRRLETDLLRQDPALDGPVAAPRSPAPAPDRPAAPGDALVGRQEPLARVTTLLDRLPVGRQVATVLGEPGIGKTRLVEEVLRGAAGRGLTTVVGQCHQGDVAPALWPWTQVVRALSPDAGADPLLHPLLADGVPVDTGSGSLRLFDAVAGLLEAAARDAGGLVVVLEDLHWADSTSLQLLAHLVERPSSAPVLLLVTRRTTEEDGAEQLLTTLAALARAGAERVRLDGLGRDDVGLLLGRFLGREPSTVPAGLVDVVDEATAGNAFFVHEYARLLQTLDDVDAVDTLPVPEGVRDVIGQRVTRLPAETRELLRAAAVLGRDIVPQDAAALAGQPLDEALDHLDLALATGLLDEHGDGYRFAHALTREALYADLSAARRLRWHARAADVLAERLGDVPDAAADIAHHASLAVPLGPDRARTAFTWLGRAARVALARQAPVEARDLWLQARRVAEELGLEDERLHAMLGVARSAVRMGTFTEAPGLVEELAREASRLGHWDLVAAAAATFHQAGAWTWRTHGSKNEELIDLFTAALDHVDAADEATLCATLTIEHQFGWDTAASDAYAARAIAAARTAQDRDLLCSALLVRQIASAGRPDLGGRSWLGEELLAAGPSAEIEVAGLFHLGFAQHEEGRVREAEETMEEARRKAATLTHSGLDVPLAWWRAAVAASHEDPDARRIADEALALHLGQGFYYGTELQTLHAVLHRPPGTPLASDVLAGARSGLHAERALVAWSLVESGELDAAAEVVGEMPPAYAVDYSIEASWCLRLLVAAALDRRDDVAELLRRIDRYTTPLAVYGSVLHLGALDHFRAVAHRALGDPERALVLARSAVEINRRCEIRPWLRRSEALVAELEQATPK</sequence>
<dbReference type="EMBL" id="JAVDYG010000001">
    <property type="protein sequence ID" value="MDR7362279.1"/>
    <property type="molecule type" value="Genomic_DNA"/>
</dbReference>